<feature type="domain" description="TonB-dependent receptor plug" evidence="13">
    <location>
        <begin position="79"/>
        <end position="184"/>
    </location>
</feature>
<keyword evidence="5" id="KW-0732">Signal</keyword>
<dbReference type="InterPro" id="IPR036942">
    <property type="entry name" value="Beta-barrel_TonB_sf"/>
</dbReference>
<evidence type="ECO:0000259" key="13">
    <source>
        <dbReference type="Pfam" id="PF07715"/>
    </source>
</evidence>
<evidence type="ECO:0000256" key="4">
    <source>
        <dbReference type="ARBA" id="ARBA00022692"/>
    </source>
</evidence>
<evidence type="ECO:0000256" key="2">
    <source>
        <dbReference type="ARBA" id="ARBA00022448"/>
    </source>
</evidence>
<dbReference type="SUPFAM" id="SSF56935">
    <property type="entry name" value="Porins"/>
    <property type="match status" value="1"/>
</dbReference>
<dbReference type="InterPro" id="IPR012910">
    <property type="entry name" value="Plug_dom"/>
</dbReference>
<dbReference type="Proteomes" id="UP000199663">
    <property type="component" value="Unassembled WGS sequence"/>
</dbReference>
<evidence type="ECO:0000256" key="10">
    <source>
        <dbReference type="PROSITE-ProRule" id="PRU01360"/>
    </source>
</evidence>
<keyword evidence="15" id="KW-1185">Reference proteome</keyword>
<comment type="subcellular location">
    <subcellularLocation>
        <location evidence="1 10">Cell outer membrane</location>
        <topology evidence="1 10">Multi-pass membrane protein</topology>
    </subcellularLocation>
</comment>
<keyword evidence="8" id="KW-0675">Receptor</keyword>
<name>A0A1H3P8M3_9BACT</name>
<protein>
    <submittedName>
        <fullName evidence="14">Iron complex outermembrane recepter protein</fullName>
    </submittedName>
</protein>
<dbReference type="InterPro" id="IPR000531">
    <property type="entry name" value="Beta-barrel_TonB"/>
</dbReference>
<evidence type="ECO:0000256" key="7">
    <source>
        <dbReference type="ARBA" id="ARBA00023136"/>
    </source>
</evidence>
<evidence type="ECO:0000256" key="1">
    <source>
        <dbReference type="ARBA" id="ARBA00004571"/>
    </source>
</evidence>
<comment type="similarity">
    <text evidence="10 11">Belongs to the TonB-dependent receptor family.</text>
</comment>
<dbReference type="Pfam" id="PF07715">
    <property type="entry name" value="Plug"/>
    <property type="match status" value="1"/>
</dbReference>
<evidence type="ECO:0000256" key="8">
    <source>
        <dbReference type="ARBA" id="ARBA00023170"/>
    </source>
</evidence>
<dbReference type="EMBL" id="FNQC01000004">
    <property type="protein sequence ID" value="SDY97437.1"/>
    <property type="molecule type" value="Genomic_DNA"/>
</dbReference>
<accession>A0A1H3P8M3</accession>
<dbReference type="Gene3D" id="2.170.130.10">
    <property type="entry name" value="TonB-dependent receptor, plug domain"/>
    <property type="match status" value="1"/>
</dbReference>
<evidence type="ECO:0000256" key="5">
    <source>
        <dbReference type="ARBA" id="ARBA00022729"/>
    </source>
</evidence>
<evidence type="ECO:0000256" key="9">
    <source>
        <dbReference type="ARBA" id="ARBA00023237"/>
    </source>
</evidence>
<evidence type="ECO:0000313" key="14">
    <source>
        <dbReference type="EMBL" id="SDY97437.1"/>
    </source>
</evidence>
<keyword evidence="2 10" id="KW-0813">Transport</keyword>
<evidence type="ECO:0000256" key="6">
    <source>
        <dbReference type="ARBA" id="ARBA00023077"/>
    </source>
</evidence>
<evidence type="ECO:0000313" key="15">
    <source>
        <dbReference type="Proteomes" id="UP000199663"/>
    </source>
</evidence>
<comment type="caution">
    <text evidence="14">The sequence shown here is derived from an EMBL/GenBank/DDBJ whole genome shotgun (WGS) entry which is preliminary data.</text>
</comment>
<organism evidence="14 15">
    <name type="scientific">Rhodonellum ikkaensis</name>
    <dbReference type="NCBI Taxonomy" id="336829"/>
    <lineage>
        <taxon>Bacteria</taxon>
        <taxon>Pseudomonadati</taxon>
        <taxon>Bacteroidota</taxon>
        <taxon>Cytophagia</taxon>
        <taxon>Cytophagales</taxon>
        <taxon>Cytophagaceae</taxon>
        <taxon>Rhodonellum</taxon>
    </lineage>
</organism>
<evidence type="ECO:0000256" key="3">
    <source>
        <dbReference type="ARBA" id="ARBA00022452"/>
    </source>
</evidence>
<dbReference type="PROSITE" id="PS52016">
    <property type="entry name" value="TONB_DEPENDENT_REC_3"/>
    <property type="match status" value="1"/>
</dbReference>
<keyword evidence="7 10" id="KW-0472">Membrane</keyword>
<feature type="domain" description="TonB-dependent receptor-like beta-barrel" evidence="12">
    <location>
        <begin position="264"/>
        <end position="621"/>
    </location>
</feature>
<dbReference type="PANTHER" id="PTHR30069:SF29">
    <property type="entry name" value="HEMOGLOBIN AND HEMOGLOBIN-HAPTOGLOBIN-BINDING PROTEIN 1-RELATED"/>
    <property type="match status" value="1"/>
</dbReference>
<keyword evidence="4 10" id="KW-0812">Transmembrane</keyword>
<evidence type="ECO:0000256" key="11">
    <source>
        <dbReference type="RuleBase" id="RU003357"/>
    </source>
</evidence>
<keyword evidence="9 10" id="KW-0998">Cell outer membrane</keyword>
<keyword evidence="3 10" id="KW-1134">Transmembrane beta strand</keyword>
<sequence>MFKERKVYMPMKRIPLDLFLEAKQHLFVQNSPTYSMRKSLLLSSLVLSALSVNAQNDTTAIDLKEVIIRENRIEIPFSKVSRNINVINRKDLETTPARSLQEVLSFTPGIDVRQRGISGVQGDIGIRGGSFEQTLMLINGIKLTDPQTGHHLMNVPIPLQAIQRVEVLKGPASRIYGQNAYSGAINVITNLPEKKSLSIQGFGGDFGMRGGSIVSSLPVGKYKQTLSISHDAADGHWYNSDFKVTNLFYEGGVELNEKNELKAMIGYSDRSFGANGFYTNSFPDQWESIQTLLSALSHTYSYQDFKLETRGYWRRTNDEFRLRRNEPEFFTNLHTSDVFALEANGSYKSKYGVSGLGLEVRQEKIESSNLGIRDREFLGVFAEHRIEFSEKVDFRAGIYSNYYNEYGWKHFPGAEIGYQMNENSRLYANYGASFRIPSFTELYYQDPSNESNPNLLPEEAQNFELGWKLSKRNIRFEAVYFIRHTNNLIDWNREPSDISPNPNKWTPRNISQVNFQGIEAAIQYSLNSGPKMARIKDVSLSYNYINANLDQAEGLESRYALNSLRHQVIGGIQMEFLKKLELNVKSRYIERMSLDPYFLLDARADYNRMKTVGFFAEVSNITNTDYVEAGFVQMPGRWFKAGFLVNLY</sequence>
<reference evidence="14 15" key="1">
    <citation type="submission" date="2016-10" db="EMBL/GenBank/DDBJ databases">
        <authorList>
            <person name="Varghese N."/>
            <person name="Submissions S."/>
        </authorList>
    </citation>
    <scope>NUCLEOTIDE SEQUENCE [LARGE SCALE GENOMIC DNA]</scope>
    <source>
        <strain evidence="14 15">DSM 17997</strain>
    </source>
</reference>
<dbReference type="InterPro" id="IPR037066">
    <property type="entry name" value="Plug_dom_sf"/>
</dbReference>
<dbReference type="Pfam" id="PF00593">
    <property type="entry name" value="TonB_dep_Rec_b-barrel"/>
    <property type="match status" value="1"/>
</dbReference>
<dbReference type="Gene3D" id="2.40.170.20">
    <property type="entry name" value="TonB-dependent receptor, beta-barrel domain"/>
    <property type="match status" value="1"/>
</dbReference>
<proteinExistence type="inferred from homology"/>
<dbReference type="InterPro" id="IPR039426">
    <property type="entry name" value="TonB-dep_rcpt-like"/>
</dbReference>
<dbReference type="PANTHER" id="PTHR30069">
    <property type="entry name" value="TONB-DEPENDENT OUTER MEMBRANE RECEPTOR"/>
    <property type="match status" value="1"/>
</dbReference>
<gene>
    <name evidence="14" type="ORF">SAMN05444412_104123</name>
</gene>
<evidence type="ECO:0000259" key="12">
    <source>
        <dbReference type="Pfam" id="PF00593"/>
    </source>
</evidence>
<keyword evidence="6 11" id="KW-0798">TonB box</keyword>